<comment type="caution">
    <text evidence="11">The sequence shown here is derived from an EMBL/GenBank/DDBJ whole genome shotgun (WGS) entry which is preliminary data.</text>
</comment>
<sequence>MEPSYDYATLKNVSLQDDEGKRSDSLDLARDDFADDLVARNSRLHILQPKKARLNSCGLWIFVLFFLLSVLLGLLLGREAALRHEQYAGDRNHLTPEFSRKWVVFRPDRAYVPYNSSDYQASEFGGAHFDDSSFNLDEALVLWDRLQRDATIPISRPDQYDLPEPIIKHGKSAYIISAFHQLHCLGLIFEGFQRLHQHEEIKGDIGHYSHCFDFLRQAIMCAGDTTLEGVQHSENPLIKNTQGADGWGATHNCRNWDDIKTWAKERSI</sequence>
<evidence type="ECO:0000256" key="4">
    <source>
        <dbReference type="ARBA" id="ARBA00022989"/>
    </source>
</evidence>
<organism evidence="11 12">
    <name type="scientific">Phomopsis amygdali</name>
    <name type="common">Fusicoccum amygdali</name>
    <dbReference type="NCBI Taxonomy" id="1214568"/>
    <lineage>
        <taxon>Eukaryota</taxon>
        <taxon>Fungi</taxon>
        <taxon>Dikarya</taxon>
        <taxon>Ascomycota</taxon>
        <taxon>Pezizomycotina</taxon>
        <taxon>Sordariomycetes</taxon>
        <taxon>Sordariomycetidae</taxon>
        <taxon>Diaporthales</taxon>
        <taxon>Diaporthaceae</taxon>
        <taxon>Diaporthe</taxon>
    </lineage>
</organism>
<dbReference type="GO" id="GO:0016491">
    <property type="term" value="F:oxidoreductase activity"/>
    <property type="evidence" value="ECO:0007669"/>
    <property type="project" value="UniProtKB-KW"/>
</dbReference>
<comment type="pathway">
    <text evidence="2">Mycotoxin biosynthesis.</text>
</comment>
<keyword evidence="5" id="KW-0560">Oxidoreductase</keyword>
<dbReference type="Pfam" id="PF11807">
    <property type="entry name" value="UstYa"/>
    <property type="match status" value="1"/>
</dbReference>
<evidence type="ECO:0000313" key="12">
    <source>
        <dbReference type="Proteomes" id="UP001265746"/>
    </source>
</evidence>
<reference evidence="11" key="1">
    <citation type="submission" date="2023-06" db="EMBL/GenBank/DDBJ databases">
        <authorList>
            <person name="Noh H."/>
        </authorList>
    </citation>
    <scope>NUCLEOTIDE SEQUENCE</scope>
    <source>
        <strain evidence="11">DUCC20226</strain>
    </source>
</reference>
<dbReference type="PANTHER" id="PTHR33365:SF11">
    <property type="entry name" value="TAT PATHWAY SIGNAL SEQUENCE"/>
    <property type="match status" value="1"/>
</dbReference>
<dbReference type="PANTHER" id="PTHR33365">
    <property type="entry name" value="YALI0B05434P"/>
    <property type="match status" value="1"/>
</dbReference>
<comment type="similarity">
    <text evidence="9">Belongs to the ustYa family.</text>
</comment>
<evidence type="ECO:0000256" key="2">
    <source>
        <dbReference type="ARBA" id="ARBA00004685"/>
    </source>
</evidence>
<evidence type="ECO:0000256" key="3">
    <source>
        <dbReference type="ARBA" id="ARBA00022692"/>
    </source>
</evidence>
<keyword evidence="6" id="KW-0843">Virulence</keyword>
<keyword evidence="12" id="KW-1185">Reference proteome</keyword>
<keyword evidence="7 10" id="KW-0472">Membrane</keyword>
<feature type="transmembrane region" description="Helical" evidence="10">
    <location>
        <begin position="59"/>
        <end position="77"/>
    </location>
</feature>
<evidence type="ECO:0000256" key="8">
    <source>
        <dbReference type="ARBA" id="ARBA00023180"/>
    </source>
</evidence>
<evidence type="ECO:0000256" key="9">
    <source>
        <dbReference type="ARBA" id="ARBA00035112"/>
    </source>
</evidence>
<comment type="subcellular location">
    <subcellularLocation>
        <location evidence="1">Membrane</location>
        <topology evidence="1">Single-pass membrane protein</topology>
    </subcellularLocation>
</comment>
<evidence type="ECO:0000256" key="5">
    <source>
        <dbReference type="ARBA" id="ARBA00023002"/>
    </source>
</evidence>
<keyword evidence="4 10" id="KW-1133">Transmembrane helix</keyword>
<name>A0AAD9S8G0_PHOAM</name>
<keyword evidence="3 10" id="KW-0812">Transmembrane</keyword>
<dbReference type="Proteomes" id="UP001265746">
    <property type="component" value="Unassembled WGS sequence"/>
</dbReference>
<keyword evidence="8" id="KW-0325">Glycoprotein</keyword>
<evidence type="ECO:0000256" key="10">
    <source>
        <dbReference type="SAM" id="Phobius"/>
    </source>
</evidence>
<dbReference type="EMBL" id="JAUJFL010000006">
    <property type="protein sequence ID" value="KAK2601508.1"/>
    <property type="molecule type" value="Genomic_DNA"/>
</dbReference>
<evidence type="ECO:0000256" key="6">
    <source>
        <dbReference type="ARBA" id="ARBA00023026"/>
    </source>
</evidence>
<evidence type="ECO:0000256" key="1">
    <source>
        <dbReference type="ARBA" id="ARBA00004167"/>
    </source>
</evidence>
<dbReference type="AlphaFoldDB" id="A0AAD9S8G0"/>
<evidence type="ECO:0008006" key="13">
    <source>
        <dbReference type="Google" id="ProtNLM"/>
    </source>
</evidence>
<protein>
    <recommendedName>
        <fullName evidence="13">Oxidase ustYa</fullName>
    </recommendedName>
</protein>
<evidence type="ECO:0000313" key="11">
    <source>
        <dbReference type="EMBL" id="KAK2601508.1"/>
    </source>
</evidence>
<proteinExistence type="inferred from homology"/>
<gene>
    <name evidence="11" type="ORF">N8I77_010955</name>
</gene>
<evidence type="ECO:0000256" key="7">
    <source>
        <dbReference type="ARBA" id="ARBA00023136"/>
    </source>
</evidence>
<dbReference type="GO" id="GO:0016020">
    <property type="term" value="C:membrane"/>
    <property type="evidence" value="ECO:0007669"/>
    <property type="project" value="UniProtKB-SubCell"/>
</dbReference>
<dbReference type="InterPro" id="IPR021765">
    <property type="entry name" value="UstYa-like"/>
</dbReference>
<dbReference type="GO" id="GO:0043386">
    <property type="term" value="P:mycotoxin biosynthetic process"/>
    <property type="evidence" value="ECO:0007669"/>
    <property type="project" value="InterPro"/>
</dbReference>
<accession>A0AAD9S8G0</accession>